<evidence type="ECO:0000313" key="5">
    <source>
        <dbReference type="Proteomes" id="UP000594638"/>
    </source>
</evidence>
<organism evidence="4 5">
    <name type="scientific">Olea europaea subsp. europaea</name>
    <dbReference type="NCBI Taxonomy" id="158383"/>
    <lineage>
        <taxon>Eukaryota</taxon>
        <taxon>Viridiplantae</taxon>
        <taxon>Streptophyta</taxon>
        <taxon>Embryophyta</taxon>
        <taxon>Tracheophyta</taxon>
        <taxon>Spermatophyta</taxon>
        <taxon>Magnoliopsida</taxon>
        <taxon>eudicotyledons</taxon>
        <taxon>Gunneridae</taxon>
        <taxon>Pentapetalae</taxon>
        <taxon>asterids</taxon>
        <taxon>lamiids</taxon>
        <taxon>Lamiales</taxon>
        <taxon>Oleaceae</taxon>
        <taxon>Oleeae</taxon>
        <taxon>Olea</taxon>
    </lineage>
</organism>
<gene>
    <name evidence="4" type="ORF">OLEA9_A024443</name>
</gene>
<accession>A0A8S0TNC2</accession>
<feature type="domain" description="Trichome birefringence-like C-terminal" evidence="3">
    <location>
        <begin position="96"/>
        <end position="344"/>
    </location>
</feature>
<comment type="caution">
    <text evidence="4">The sequence shown here is derived from an EMBL/GenBank/DDBJ whole genome shotgun (WGS) entry which is preliminary data.</text>
</comment>
<keyword evidence="2" id="KW-0812">Transmembrane</keyword>
<dbReference type="Gramene" id="OE9A024443T1">
    <property type="protein sequence ID" value="OE9A024443C1"/>
    <property type="gene ID" value="OE9A024443"/>
</dbReference>
<evidence type="ECO:0000256" key="1">
    <source>
        <dbReference type="ARBA" id="ARBA00007727"/>
    </source>
</evidence>
<evidence type="ECO:0000256" key="2">
    <source>
        <dbReference type="SAM" id="Phobius"/>
    </source>
</evidence>
<dbReference type="Proteomes" id="UP000594638">
    <property type="component" value="Unassembled WGS sequence"/>
</dbReference>
<sequence length="353" mass="40524">MDSLKNMYDTVMQLSRNLNCLLSESRTQGFFMLILTLILLIFFFSNSNDSSPAISYTSLTSRIHSSSPSDQVSPLSTVVSADPCHVAAFSPSGTTLCALRESLVHKDRVFEASGGREFRSQGFYSFKFEDFKCSIDFVKSPFLVQEWIVSDKAGTRRETLRLDLMQGSYNKYHDADIIIFNTGHWWTHQKTYKGNYYFQEGNHVYSKLEVADAYKRALRTWAQWVDTTINSSRTRVFFHGYSASHFKGGQWNSGGNCYGETKPIMNDTYLAPYPWMMRVLESVISEMKTPVIYLNITKMTDYRKDGHPSIFRQSVTQMKPGTIQDCSHWCLPGVPDSWNELLYAILLRSQKKI</sequence>
<reference evidence="4 5" key="1">
    <citation type="submission" date="2019-12" db="EMBL/GenBank/DDBJ databases">
        <authorList>
            <person name="Alioto T."/>
            <person name="Alioto T."/>
            <person name="Gomez Garrido J."/>
        </authorList>
    </citation>
    <scope>NUCLEOTIDE SEQUENCE [LARGE SCALE GENOMIC DNA]</scope>
</reference>
<keyword evidence="5" id="KW-1185">Reference proteome</keyword>
<dbReference type="PANTHER" id="PTHR32285">
    <property type="entry name" value="PROTEIN TRICHOME BIREFRINGENCE-LIKE 9-RELATED"/>
    <property type="match status" value="1"/>
</dbReference>
<dbReference type="InterPro" id="IPR026057">
    <property type="entry name" value="TBL_C"/>
</dbReference>
<keyword evidence="2" id="KW-1133">Transmembrane helix</keyword>
<keyword evidence="2" id="KW-0472">Membrane</keyword>
<evidence type="ECO:0000259" key="3">
    <source>
        <dbReference type="Pfam" id="PF13839"/>
    </source>
</evidence>
<protein>
    <submittedName>
        <fullName evidence="4">Trichome birefringence-like 4</fullName>
    </submittedName>
</protein>
<dbReference type="PANTHER" id="PTHR32285:SF241">
    <property type="entry name" value="PROTEIN TRICHOME BIREFRINGENCE-LIKE 4"/>
    <property type="match status" value="1"/>
</dbReference>
<dbReference type="GO" id="GO:0005794">
    <property type="term" value="C:Golgi apparatus"/>
    <property type="evidence" value="ECO:0007669"/>
    <property type="project" value="TreeGrafter"/>
</dbReference>
<dbReference type="AlphaFoldDB" id="A0A8S0TNC2"/>
<evidence type="ECO:0000313" key="4">
    <source>
        <dbReference type="EMBL" id="CAA3007414.1"/>
    </source>
</evidence>
<dbReference type="InterPro" id="IPR029962">
    <property type="entry name" value="TBL"/>
</dbReference>
<comment type="similarity">
    <text evidence="1">Belongs to the PC-esterase family. TBL subfamily.</text>
</comment>
<name>A0A8S0TNC2_OLEEU</name>
<proteinExistence type="inferred from homology"/>
<dbReference type="Pfam" id="PF13839">
    <property type="entry name" value="PC-Esterase"/>
    <property type="match status" value="1"/>
</dbReference>
<dbReference type="EMBL" id="CACTIH010007274">
    <property type="protein sequence ID" value="CAA3007414.1"/>
    <property type="molecule type" value="Genomic_DNA"/>
</dbReference>
<dbReference type="OrthoDB" id="630188at2759"/>
<feature type="transmembrane region" description="Helical" evidence="2">
    <location>
        <begin position="29"/>
        <end position="45"/>
    </location>
</feature>
<dbReference type="GO" id="GO:0016413">
    <property type="term" value="F:O-acetyltransferase activity"/>
    <property type="evidence" value="ECO:0007669"/>
    <property type="project" value="InterPro"/>
</dbReference>